<dbReference type="Pfam" id="PF13458">
    <property type="entry name" value="Peripla_BP_6"/>
    <property type="match status" value="1"/>
</dbReference>
<dbReference type="PANTHER" id="PTHR30483">
    <property type="entry name" value="LEUCINE-SPECIFIC-BINDING PROTEIN"/>
    <property type="match status" value="1"/>
</dbReference>
<protein>
    <submittedName>
        <fullName evidence="7">ABC-type branched-chain amino acid transport system, periplasmic component</fullName>
    </submittedName>
</protein>
<proteinExistence type="inferred from homology"/>
<feature type="domain" description="Leucine-binding protein" evidence="6">
    <location>
        <begin position="30"/>
        <end position="359"/>
    </location>
</feature>
<evidence type="ECO:0000313" key="8">
    <source>
        <dbReference type="Proteomes" id="UP000011721"/>
    </source>
</evidence>
<dbReference type="OrthoDB" id="9783240at2"/>
<evidence type="ECO:0000256" key="1">
    <source>
        <dbReference type="ARBA" id="ARBA00010062"/>
    </source>
</evidence>
<accession>M1P0G8</accession>
<dbReference type="SUPFAM" id="SSF53822">
    <property type="entry name" value="Periplasmic binding protein-like I"/>
    <property type="match status" value="1"/>
</dbReference>
<gene>
    <name evidence="7" type="ordered locus">UWK_00393</name>
</gene>
<keyword evidence="3 5" id="KW-0732">Signal</keyword>
<reference evidence="8" key="1">
    <citation type="journal article" date="2013" name="Stand. Genomic Sci.">
        <title>Complete genome sequence of Desulfocapsa sulfexigens, a marine deltaproteobacterium specialized in disproportionating inorganic sulfur compounds.</title>
        <authorList>
            <person name="Finster K.W."/>
            <person name="Kjeldsen K.U."/>
            <person name="Kube M."/>
            <person name="Reinhardt R."/>
            <person name="Mussmann M."/>
            <person name="Amann R."/>
            <person name="Schreiber L."/>
        </authorList>
    </citation>
    <scope>NUCLEOTIDE SEQUENCE [LARGE SCALE GENOMIC DNA]</scope>
    <source>
        <strain evidence="8">DSM 10523 / SB164P1</strain>
    </source>
</reference>
<feature type="signal peptide" evidence="5">
    <location>
        <begin position="1"/>
        <end position="19"/>
    </location>
</feature>
<feature type="chain" id="PRO_5004016025" evidence="5">
    <location>
        <begin position="20"/>
        <end position="372"/>
    </location>
</feature>
<keyword evidence="2" id="KW-0813">Transport</keyword>
<dbReference type="InterPro" id="IPR051010">
    <property type="entry name" value="BCAA_transport"/>
</dbReference>
<dbReference type="GO" id="GO:0006865">
    <property type="term" value="P:amino acid transport"/>
    <property type="evidence" value="ECO:0007669"/>
    <property type="project" value="UniProtKB-KW"/>
</dbReference>
<evidence type="ECO:0000259" key="6">
    <source>
        <dbReference type="Pfam" id="PF13458"/>
    </source>
</evidence>
<keyword evidence="8" id="KW-1185">Reference proteome</keyword>
<dbReference type="Gene3D" id="3.40.50.2300">
    <property type="match status" value="2"/>
</dbReference>
<dbReference type="HOGENOM" id="CLU_027128_6_3_7"/>
<evidence type="ECO:0000313" key="7">
    <source>
        <dbReference type="EMBL" id="AGF76978.1"/>
    </source>
</evidence>
<dbReference type="InterPro" id="IPR000709">
    <property type="entry name" value="Leu_Ile_Val-bd"/>
</dbReference>
<dbReference type="InterPro" id="IPR028081">
    <property type="entry name" value="Leu-bd"/>
</dbReference>
<dbReference type="InterPro" id="IPR028082">
    <property type="entry name" value="Peripla_BP_I"/>
</dbReference>
<dbReference type="eggNOG" id="COG0683">
    <property type="taxonomic scope" value="Bacteria"/>
</dbReference>
<evidence type="ECO:0000256" key="3">
    <source>
        <dbReference type="ARBA" id="ARBA00022729"/>
    </source>
</evidence>
<evidence type="ECO:0000256" key="5">
    <source>
        <dbReference type="SAM" id="SignalP"/>
    </source>
</evidence>
<dbReference type="EMBL" id="CP003985">
    <property type="protein sequence ID" value="AGF76978.1"/>
    <property type="molecule type" value="Genomic_DNA"/>
</dbReference>
<dbReference type="AlphaFoldDB" id="M1P0G8"/>
<dbReference type="PRINTS" id="PR00337">
    <property type="entry name" value="LEUILEVALBP"/>
</dbReference>
<dbReference type="PANTHER" id="PTHR30483:SF6">
    <property type="entry name" value="PERIPLASMIC BINDING PROTEIN OF ABC TRANSPORTER FOR NATURAL AMINO ACIDS"/>
    <property type="match status" value="1"/>
</dbReference>
<organism evidence="7 8">
    <name type="scientific">Desulfocapsa sulfexigens (strain DSM 10523 / SB164P1)</name>
    <dbReference type="NCBI Taxonomy" id="1167006"/>
    <lineage>
        <taxon>Bacteria</taxon>
        <taxon>Pseudomonadati</taxon>
        <taxon>Thermodesulfobacteriota</taxon>
        <taxon>Desulfobulbia</taxon>
        <taxon>Desulfobulbales</taxon>
        <taxon>Desulfocapsaceae</taxon>
        <taxon>Desulfocapsa</taxon>
    </lineage>
</organism>
<name>M1P0G8_DESSD</name>
<dbReference type="KEGG" id="dsf:UWK_00393"/>
<comment type="similarity">
    <text evidence="1">Belongs to the leucine-binding protein family.</text>
</comment>
<keyword evidence="4" id="KW-0029">Amino-acid transport</keyword>
<dbReference type="RefSeq" id="WP_015402676.1">
    <property type="nucleotide sequence ID" value="NC_020304.1"/>
</dbReference>
<dbReference type="Proteomes" id="UP000011721">
    <property type="component" value="Chromosome"/>
</dbReference>
<dbReference type="STRING" id="1167006.UWK_00393"/>
<evidence type="ECO:0000256" key="2">
    <source>
        <dbReference type="ARBA" id="ARBA00022448"/>
    </source>
</evidence>
<dbReference type="PROSITE" id="PS51257">
    <property type="entry name" value="PROKAR_LIPOPROTEIN"/>
    <property type="match status" value="1"/>
</dbReference>
<evidence type="ECO:0000256" key="4">
    <source>
        <dbReference type="ARBA" id="ARBA00022970"/>
    </source>
</evidence>
<sequence>MKLQSQTLILFLSSFFFLSFVTSCNQQQPPIKIGLAINLSGRGGEAGEHIRDGAILAVDNVNKAGGINGRSLELLIRDDQNSDEGIIQADESLIDAGVVAIIGHSFSSNTIKAHPLVTSRDTILITAYTASTELSGQDDLFFRTAVDCSLFGKKMATLLQKKEVQSVAFLMDMTNSAFVLDYVNRVRAHFTGPVTEVKFNSREHADWDRIMDELLEPRRDAIILLTEASMTGVALQKIAATDFNGSRIATIWAQTPELIRHAGDSAEGLSIITYVDPDNSRPDYLKFAREIEEKLHNKATARSTRAYEMVMILADALGRCSSISSGELKKALLAGEYDTLMGHVKFDQYGDVVRPVYEVIVRDKQFRNNGEI</sequence>